<name>A0A067N3J7_BOTB1</name>
<accession>A0A067N3J7</accession>
<keyword evidence="2" id="KW-1185">Reference proteome</keyword>
<evidence type="ECO:0000313" key="1">
    <source>
        <dbReference type="EMBL" id="KDQ21550.1"/>
    </source>
</evidence>
<sequence>MGYGCRMQPQTLFLTSSSASLCAAETCQKPRAGEKGAYEITMTAQRTMGKQTKERHKVGHHSSIATFLLW</sequence>
<evidence type="ECO:0000313" key="2">
    <source>
        <dbReference type="Proteomes" id="UP000027195"/>
    </source>
</evidence>
<dbReference type="EMBL" id="KL198016">
    <property type="protein sequence ID" value="KDQ21550.1"/>
    <property type="molecule type" value="Genomic_DNA"/>
</dbReference>
<dbReference type="Proteomes" id="UP000027195">
    <property type="component" value="Unassembled WGS sequence"/>
</dbReference>
<reference evidence="2" key="1">
    <citation type="journal article" date="2014" name="Proc. Natl. Acad. Sci. U.S.A.">
        <title>Extensive sampling of basidiomycete genomes demonstrates inadequacy of the white-rot/brown-rot paradigm for wood decay fungi.</title>
        <authorList>
            <person name="Riley R."/>
            <person name="Salamov A.A."/>
            <person name="Brown D.W."/>
            <person name="Nagy L.G."/>
            <person name="Floudas D."/>
            <person name="Held B.W."/>
            <person name="Levasseur A."/>
            <person name="Lombard V."/>
            <person name="Morin E."/>
            <person name="Otillar R."/>
            <person name="Lindquist E.A."/>
            <person name="Sun H."/>
            <person name="LaButti K.M."/>
            <person name="Schmutz J."/>
            <person name="Jabbour D."/>
            <person name="Luo H."/>
            <person name="Baker S.E."/>
            <person name="Pisabarro A.G."/>
            <person name="Walton J.D."/>
            <person name="Blanchette R.A."/>
            <person name="Henrissat B."/>
            <person name="Martin F."/>
            <person name="Cullen D."/>
            <person name="Hibbett D.S."/>
            <person name="Grigoriev I.V."/>
        </authorList>
    </citation>
    <scope>NUCLEOTIDE SEQUENCE [LARGE SCALE GENOMIC DNA]</scope>
    <source>
        <strain evidence="2">FD-172 SS1</strain>
    </source>
</reference>
<dbReference type="HOGENOM" id="CLU_2757441_0_0_1"/>
<protein>
    <submittedName>
        <fullName evidence="1">Uncharacterized protein</fullName>
    </submittedName>
</protein>
<proteinExistence type="predicted"/>
<organism evidence="1 2">
    <name type="scientific">Botryobasidium botryosum (strain FD-172 SS1)</name>
    <dbReference type="NCBI Taxonomy" id="930990"/>
    <lineage>
        <taxon>Eukaryota</taxon>
        <taxon>Fungi</taxon>
        <taxon>Dikarya</taxon>
        <taxon>Basidiomycota</taxon>
        <taxon>Agaricomycotina</taxon>
        <taxon>Agaricomycetes</taxon>
        <taxon>Cantharellales</taxon>
        <taxon>Botryobasidiaceae</taxon>
        <taxon>Botryobasidium</taxon>
    </lineage>
</organism>
<dbReference type="AlphaFoldDB" id="A0A067N3J7"/>
<dbReference type="InParanoid" id="A0A067N3J7"/>
<gene>
    <name evidence="1" type="ORF">BOTBODRAFT_206379</name>
</gene>